<dbReference type="GO" id="GO:0051537">
    <property type="term" value="F:2 iron, 2 sulfur cluster binding"/>
    <property type="evidence" value="ECO:0007669"/>
    <property type="project" value="UniProtKB-UniRule"/>
</dbReference>
<dbReference type="STRING" id="2020962.A0A2N1JF36"/>
<sequence>MAITVFGGPAPPRTLLISSLVAAKEGKYQDAVTRLQSQSCAFETEMVDRITDMNYAPAAESYDKGYILTPYEGVAWSTLLPKVHAALAPKAQLQVSLVDTNDIQAALRLIKAEAAIAGFANVQIEGPDSVLIAERPVPTAVSLNKALGANGAVPLRRLNGAMLNGVNGVQGTREKKAALWATQPDTHIDEDMLLGDDEAGPRKREDCTVDLTVPPARRKKACKGCTCGLRELEENELSSSIVKLDQGELGGNRTEVDSVVTDRDGQRRNVKRVQVDTRGATSSCGSCFLGDAFRCSTCPYLGLPAFEPGQKVEIPVSMDDDI</sequence>
<keyword evidence="3 9" id="KW-0004">4Fe-4S</keyword>
<comment type="similarity">
    <text evidence="2 9">Belongs to the anamorsin family.</text>
</comment>
<feature type="binding site" evidence="9">
    <location>
        <position position="298"/>
    </location>
    <ligand>
        <name>[4Fe-4S] cluster</name>
        <dbReference type="ChEBI" id="CHEBI:49883"/>
    </ligand>
</feature>
<gene>
    <name evidence="12" type="primary">DRE2</name>
    <name evidence="12" type="ORF">MVES_001104</name>
</gene>
<comment type="domain">
    <text evidence="9">The twin Cx2C motifs are involved in the recognition by the mitochondrial MIA40-ERV1 disulfide relay system. The formation of 2 disulfide bonds in the Cx2C motifs through dithiol/disulfide exchange reactions effectively traps the protein in the mitochondrial intermembrane space.</text>
</comment>
<evidence type="ECO:0000256" key="1">
    <source>
        <dbReference type="ARBA" id="ARBA00001966"/>
    </source>
</evidence>
<comment type="cofactor">
    <cofactor evidence="1 9">
        <name>[4Fe-4S] cluster</name>
        <dbReference type="ChEBI" id="CHEBI:49883"/>
    </cofactor>
</comment>
<dbReference type="PANTHER" id="PTHR13273:SF14">
    <property type="entry name" value="ANAMORSIN"/>
    <property type="match status" value="1"/>
</dbReference>
<dbReference type="Proteomes" id="UP000232875">
    <property type="component" value="Unassembled WGS sequence"/>
</dbReference>
<dbReference type="GO" id="GO:0009055">
    <property type="term" value="F:electron transfer activity"/>
    <property type="evidence" value="ECO:0007669"/>
    <property type="project" value="UniProtKB-UniRule"/>
</dbReference>
<comment type="caution">
    <text evidence="9">Lacks conserved residue(s) required for the propagation of feature annotation.</text>
</comment>
<keyword evidence="9" id="KW-0001">2Fe-2S</keyword>
<evidence type="ECO:0000256" key="3">
    <source>
        <dbReference type="ARBA" id="ARBA00022485"/>
    </source>
</evidence>
<name>A0A2N1JF36_9BASI</name>
<evidence type="ECO:0000256" key="2">
    <source>
        <dbReference type="ARBA" id="ARBA00008169"/>
    </source>
</evidence>
<feature type="binding site" evidence="9">
    <location>
        <position position="295"/>
    </location>
    <ligand>
        <name>[4Fe-4S] cluster</name>
        <dbReference type="ChEBI" id="CHEBI:49883"/>
    </ligand>
</feature>
<reference evidence="12 13" key="1">
    <citation type="submission" date="2017-10" db="EMBL/GenBank/DDBJ databases">
        <title>A novel species of cold-tolerant Malassezia isolated from bats.</title>
        <authorList>
            <person name="Lorch J.M."/>
            <person name="Palmer J.M."/>
            <person name="Vanderwolf K.J."/>
            <person name="Schmidt K.Z."/>
            <person name="Verant M.L."/>
            <person name="Weller T.J."/>
            <person name="Blehert D.S."/>
        </authorList>
    </citation>
    <scope>NUCLEOTIDE SEQUENCE [LARGE SCALE GENOMIC DNA]</scope>
    <source>
        <strain evidence="12 13">NWHC:44797-103</strain>
    </source>
</reference>
<dbReference type="RefSeq" id="XP_056061997.1">
    <property type="nucleotide sequence ID" value="XM_056206022.1"/>
</dbReference>
<dbReference type="GO" id="GO:0046872">
    <property type="term" value="F:metal ion binding"/>
    <property type="evidence" value="ECO:0007669"/>
    <property type="project" value="UniProtKB-KW"/>
</dbReference>
<comment type="domain">
    <text evidence="9">The C-terminal domain binds 2 Fe-S clusters but is otherwise mostly in an intrinsically disordered conformation.</text>
</comment>
<dbReference type="AlphaFoldDB" id="A0A2N1JF36"/>
<comment type="cofactor">
    <cofactor evidence="9">
        <name>[2Fe-2S] cluster</name>
        <dbReference type="ChEBI" id="CHEBI:190135"/>
    </cofactor>
</comment>
<feature type="region of interest" description="Fe-S binding site B" evidence="9">
    <location>
        <begin position="284"/>
        <end position="298"/>
    </location>
</feature>
<evidence type="ECO:0000259" key="10">
    <source>
        <dbReference type="Pfam" id="PF05093"/>
    </source>
</evidence>
<dbReference type="PANTHER" id="PTHR13273">
    <property type="entry name" value="ANAMORSIN"/>
    <property type="match status" value="1"/>
</dbReference>
<evidence type="ECO:0000256" key="7">
    <source>
        <dbReference type="ARBA" id="ARBA00023014"/>
    </source>
</evidence>
<dbReference type="EMBL" id="KZ454988">
    <property type="protein sequence ID" value="PKI85140.1"/>
    <property type="molecule type" value="Genomic_DNA"/>
</dbReference>
<evidence type="ECO:0000256" key="5">
    <source>
        <dbReference type="ARBA" id="ARBA00022723"/>
    </source>
</evidence>
<feature type="short sequence motif" description="Cx2C motif 1" evidence="9">
    <location>
        <begin position="284"/>
        <end position="287"/>
    </location>
</feature>
<dbReference type="InterPro" id="IPR031838">
    <property type="entry name" value="Dre2_N"/>
</dbReference>
<dbReference type="OrthoDB" id="311633at2759"/>
<comment type="domain">
    <text evidence="9">The N-terminal domain has structural similarity with S-adenosyl-L-methionine-dependent methyltransferases, but does not bind S-adenosyl-L-methionine. It is required for correct assembly of the 2 Fe-S clusters.</text>
</comment>
<keyword evidence="8 9" id="KW-0496">Mitochondrion</keyword>
<feature type="binding site" evidence="9">
    <location>
        <position position="287"/>
    </location>
    <ligand>
        <name>[4Fe-4S] cluster</name>
        <dbReference type="ChEBI" id="CHEBI:49883"/>
    </ligand>
</feature>
<organism evidence="12 13">
    <name type="scientific">Malassezia vespertilionis</name>
    <dbReference type="NCBI Taxonomy" id="2020962"/>
    <lineage>
        <taxon>Eukaryota</taxon>
        <taxon>Fungi</taxon>
        <taxon>Dikarya</taxon>
        <taxon>Basidiomycota</taxon>
        <taxon>Ustilaginomycotina</taxon>
        <taxon>Malasseziomycetes</taxon>
        <taxon>Malasseziales</taxon>
        <taxon>Malasseziaceae</taxon>
        <taxon>Malassezia</taxon>
    </lineage>
</organism>
<evidence type="ECO:0000256" key="8">
    <source>
        <dbReference type="ARBA" id="ARBA00023128"/>
    </source>
</evidence>
<feature type="binding site" evidence="9">
    <location>
        <position position="222"/>
    </location>
    <ligand>
        <name>[2Fe-2S] cluster</name>
        <dbReference type="ChEBI" id="CHEBI:190135"/>
    </ligand>
</feature>
<dbReference type="GO" id="GO:0005758">
    <property type="term" value="C:mitochondrial intermembrane space"/>
    <property type="evidence" value="ECO:0007669"/>
    <property type="project" value="UniProtKB-SubCell"/>
</dbReference>
<keyword evidence="6 9" id="KW-0408">Iron</keyword>
<comment type="subcellular location">
    <subcellularLocation>
        <location evidence="9">Cytoplasm</location>
    </subcellularLocation>
    <subcellularLocation>
        <location evidence="9">Mitochondrion intermembrane space</location>
    </subcellularLocation>
</comment>
<accession>A0A2N1JF36</accession>
<feature type="domain" description="Fe-S cluster assembly protein Dre2 N-terminal" evidence="11">
    <location>
        <begin position="15"/>
        <end position="123"/>
    </location>
</feature>
<protein>
    <submittedName>
        <fullName evidence="12">Dre2p</fullName>
    </submittedName>
</protein>
<dbReference type="InterPro" id="IPR007785">
    <property type="entry name" value="Anamorsin"/>
</dbReference>
<feature type="binding site" evidence="9">
    <location>
        <position position="284"/>
    </location>
    <ligand>
        <name>[4Fe-4S] cluster</name>
        <dbReference type="ChEBI" id="CHEBI:49883"/>
    </ligand>
</feature>
<keyword evidence="7 9" id="KW-0411">Iron-sulfur</keyword>
<evidence type="ECO:0000259" key="11">
    <source>
        <dbReference type="Pfam" id="PF16803"/>
    </source>
</evidence>
<feature type="binding site" evidence="9">
    <location>
        <position position="207"/>
    </location>
    <ligand>
        <name>[2Fe-2S] cluster</name>
        <dbReference type="ChEBI" id="CHEBI:190135"/>
    </ligand>
</feature>
<evidence type="ECO:0000313" key="13">
    <source>
        <dbReference type="Proteomes" id="UP000232875"/>
    </source>
</evidence>
<feature type="binding site" evidence="9">
    <location>
        <position position="227"/>
    </location>
    <ligand>
        <name>[2Fe-2S] cluster</name>
        <dbReference type="ChEBI" id="CHEBI:190135"/>
    </ligand>
</feature>
<dbReference type="GeneID" id="80900677"/>
<dbReference type="Pfam" id="PF16803">
    <property type="entry name" value="DRE2_N"/>
    <property type="match status" value="1"/>
</dbReference>
<evidence type="ECO:0000256" key="9">
    <source>
        <dbReference type="HAMAP-Rule" id="MF_03115"/>
    </source>
</evidence>
<dbReference type="GO" id="GO:0016226">
    <property type="term" value="P:iron-sulfur cluster assembly"/>
    <property type="evidence" value="ECO:0007669"/>
    <property type="project" value="UniProtKB-UniRule"/>
</dbReference>
<keyword evidence="13" id="KW-1185">Reference proteome</keyword>
<evidence type="ECO:0000256" key="6">
    <source>
        <dbReference type="ARBA" id="ARBA00023004"/>
    </source>
</evidence>
<proteinExistence type="inferred from homology"/>
<dbReference type="HAMAP" id="MF_03115">
    <property type="entry name" value="Anamorsin"/>
    <property type="match status" value="1"/>
</dbReference>
<feature type="domain" description="Anamorsin C-terminal" evidence="10">
    <location>
        <begin position="206"/>
        <end position="314"/>
    </location>
</feature>
<dbReference type="Pfam" id="PF05093">
    <property type="entry name" value="CIAPIN1"/>
    <property type="match status" value="1"/>
</dbReference>
<dbReference type="InterPro" id="IPR046408">
    <property type="entry name" value="CIAPIN1"/>
</dbReference>
<keyword evidence="4 9" id="KW-0963">Cytoplasm</keyword>
<evidence type="ECO:0000256" key="4">
    <source>
        <dbReference type="ARBA" id="ARBA00022490"/>
    </source>
</evidence>
<dbReference type="GO" id="GO:0051539">
    <property type="term" value="F:4 iron, 4 sulfur cluster binding"/>
    <property type="evidence" value="ECO:0007669"/>
    <property type="project" value="UniProtKB-KW"/>
</dbReference>
<keyword evidence="5 9" id="KW-0479">Metal-binding</keyword>
<feature type="binding site" evidence="9">
    <location>
        <position position="225"/>
    </location>
    <ligand>
        <name>[2Fe-2S] cluster</name>
        <dbReference type="ChEBI" id="CHEBI:190135"/>
    </ligand>
</feature>
<evidence type="ECO:0000313" key="12">
    <source>
        <dbReference type="EMBL" id="PKI85140.1"/>
    </source>
</evidence>
<feature type="short sequence motif" description="Cx2C motif 2" evidence="9">
    <location>
        <begin position="295"/>
        <end position="298"/>
    </location>
</feature>